<evidence type="ECO:0000256" key="10">
    <source>
        <dbReference type="ARBA" id="ARBA00023004"/>
    </source>
</evidence>
<dbReference type="Pfam" id="PF01654">
    <property type="entry name" value="Cyt_bd_oxida_I"/>
    <property type="match status" value="1"/>
</dbReference>
<organism evidence="13 14">
    <name type="scientific">Georgenia ruanii</name>
    <dbReference type="NCBI Taxonomy" id="348442"/>
    <lineage>
        <taxon>Bacteria</taxon>
        <taxon>Bacillati</taxon>
        <taxon>Actinomycetota</taxon>
        <taxon>Actinomycetes</taxon>
        <taxon>Micrococcales</taxon>
        <taxon>Bogoriellaceae</taxon>
        <taxon>Georgenia</taxon>
    </lineage>
</organism>
<dbReference type="AlphaFoldDB" id="A0A7J9UXR3"/>
<reference evidence="13 14" key="1">
    <citation type="submission" date="2019-10" db="EMBL/GenBank/DDBJ databases">
        <title>Georgenia wutianyii sp. nov. and Georgenia yuyongxinii sp. nov. isolated from plateau pika (Ochotona curzoniae) in the Qinghai-Tibet plateau of China.</title>
        <authorList>
            <person name="Tian Z."/>
        </authorList>
    </citation>
    <scope>NUCLEOTIDE SEQUENCE [LARGE SCALE GENOMIC DNA]</scope>
    <source>
        <strain evidence="13 14">JCM 15130</strain>
    </source>
</reference>
<keyword evidence="3 12" id="KW-0813">Transport</keyword>
<dbReference type="GO" id="GO:0070069">
    <property type="term" value="C:cytochrome complex"/>
    <property type="evidence" value="ECO:0007669"/>
    <property type="project" value="UniProtKB-UniRule"/>
</dbReference>
<feature type="transmembrane region" description="Helical" evidence="12">
    <location>
        <begin position="218"/>
        <end position="236"/>
    </location>
</feature>
<feature type="transmembrane region" description="Helical" evidence="12">
    <location>
        <begin position="20"/>
        <end position="40"/>
    </location>
</feature>
<evidence type="ECO:0000256" key="7">
    <source>
        <dbReference type="ARBA" id="ARBA00022723"/>
    </source>
</evidence>
<proteinExistence type="inferred from homology"/>
<keyword evidence="8 12" id="KW-0249">Electron transport</keyword>
<dbReference type="GO" id="GO:0005886">
    <property type="term" value="C:plasma membrane"/>
    <property type="evidence" value="ECO:0007669"/>
    <property type="project" value="UniProtKB-SubCell"/>
</dbReference>
<evidence type="ECO:0000256" key="1">
    <source>
        <dbReference type="ARBA" id="ARBA00004651"/>
    </source>
</evidence>
<keyword evidence="10 12" id="KW-0408">Iron</keyword>
<keyword evidence="14" id="KW-1185">Reference proteome</keyword>
<feature type="transmembrane region" description="Helical" evidence="12">
    <location>
        <begin position="353"/>
        <end position="375"/>
    </location>
</feature>
<keyword evidence="9 12" id="KW-1133">Transmembrane helix</keyword>
<evidence type="ECO:0000256" key="8">
    <source>
        <dbReference type="ARBA" id="ARBA00022982"/>
    </source>
</evidence>
<evidence type="ECO:0000256" key="11">
    <source>
        <dbReference type="ARBA" id="ARBA00023136"/>
    </source>
</evidence>
<dbReference type="GO" id="GO:0009055">
    <property type="term" value="F:electron transfer activity"/>
    <property type="evidence" value="ECO:0007669"/>
    <property type="project" value="UniProtKB-UniRule"/>
</dbReference>
<name>A0A7J9UXR3_9MICO</name>
<accession>A0A7J9UXR3</accession>
<evidence type="ECO:0000256" key="5">
    <source>
        <dbReference type="ARBA" id="ARBA00022617"/>
    </source>
</evidence>
<keyword evidence="11 12" id="KW-0472">Membrane</keyword>
<feature type="transmembrane region" description="Helical" evidence="12">
    <location>
        <begin position="129"/>
        <end position="152"/>
    </location>
</feature>
<evidence type="ECO:0000256" key="2">
    <source>
        <dbReference type="ARBA" id="ARBA00009819"/>
    </source>
</evidence>
<evidence type="ECO:0000256" key="6">
    <source>
        <dbReference type="ARBA" id="ARBA00022692"/>
    </source>
</evidence>
<feature type="transmembrane region" description="Helical" evidence="12">
    <location>
        <begin position="319"/>
        <end position="341"/>
    </location>
</feature>
<dbReference type="GO" id="GO:0019646">
    <property type="term" value="P:aerobic electron transport chain"/>
    <property type="evidence" value="ECO:0007669"/>
    <property type="project" value="InterPro"/>
</dbReference>
<keyword evidence="4 12" id="KW-1003">Cell membrane</keyword>
<feature type="transmembrane region" description="Helical" evidence="12">
    <location>
        <begin position="60"/>
        <end position="82"/>
    </location>
</feature>
<evidence type="ECO:0000256" key="4">
    <source>
        <dbReference type="ARBA" id="ARBA00022475"/>
    </source>
</evidence>
<keyword evidence="7 12" id="KW-0479">Metal-binding</keyword>
<gene>
    <name evidence="13" type="ORF">GB882_12140</name>
</gene>
<dbReference type="GO" id="GO:0016682">
    <property type="term" value="F:oxidoreductase activity, acting on diphenols and related substances as donors, oxygen as acceptor"/>
    <property type="evidence" value="ECO:0007669"/>
    <property type="project" value="TreeGrafter"/>
</dbReference>
<dbReference type="InterPro" id="IPR002585">
    <property type="entry name" value="Cyt-d_ubiquinol_oxidase_su_1"/>
</dbReference>
<evidence type="ECO:0000313" key="13">
    <source>
        <dbReference type="EMBL" id="MPV89419.1"/>
    </source>
</evidence>
<feature type="transmembrane region" description="Helical" evidence="12">
    <location>
        <begin position="94"/>
        <end position="117"/>
    </location>
</feature>
<dbReference type="GO" id="GO:0046872">
    <property type="term" value="F:metal ion binding"/>
    <property type="evidence" value="ECO:0007669"/>
    <property type="project" value="UniProtKB-UniRule"/>
</dbReference>
<keyword evidence="5 12" id="KW-0349">Heme</keyword>
<dbReference type="PIRSF" id="PIRSF006446">
    <property type="entry name" value="Cyt_quinol_oxidase_1"/>
    <property type="match status" value="1"/>
</dbReference>
<dbReference type="EMBL" id="WHPD01002616">
    <property type="protein sequence ID" value="MPV89419.1"/>
    <property type="molecule type" value="Genomic_DNA"/>
</dbReference>
<keyword evidence="6 12" id="KW-0812">Transmembrane</keyword>
<dbReference type="GO" id="GO:0020037">
    <property type="term" value="F:heme binding"/>
    <property type="evidence" value="ECO:0007669"/>
    <property type="project" value="TreeGrafter"/>
</dbReference>
<evidence type="ECO:0000313" key="14">
    <source>
        <dbReference type="Proteomes" id="UP000429644"/>
    </source>
</evidence>
<evidence type="ECO:0000256" key="9">
    <source>
        <dbReference type="ARBA" id="ARBA00022989"/>
    </source>
</evidence>
<comment type="caution">
    <text evidence="13">The sequence shown here is derived from an EMBL/GenBank/DDBJ whole genome shotgun (WGS) entry which is preliminary data.</text>
</comment>
<feature type="transmembrane region" description="Helical" evidence="12">
    <location>
        <begin position="184"/>
        <end position="206"/>
    </location>
</feature>
<dbReference type="RefSeq" id="WP_152232140.1">
    <property type="nucleotide sequence ID" value="NZ_BAAAOT010000020.1"/>
</dbReference>
<comment type="similarity">
    <text evidence="2 12">Belongs to the cytochrome ubiquinol oxidase subunit 1 family.</text>
</comment>
<dbReference type="PANTHER" id="PTHR30365">
    <property type="entry name" value="CYTOCHROME D UBIQUINOL OXIDASE"/>
    <property type="match status" value="1"/>
</dbReference>
<sequence length="449" mass="48311">MTALGDLLAARMQMAMSLGWHIVLACLGVGFPALVLLAEWRGLRTRDETWTLIARRWAKALAVVFAVGAVSGTILSFEMGLLWPGLMGTYGEVIGLPFAIEGIAFFIEAIFLGIYLYAWGRLPPRAHLLAGLPIIVAGIASAFFVVTANAWMQTPVGFRVEDGRVVAASPWRAMFNPAMPHETVHMIVAALMVSGFLVACVYAVALLRGRRDVYHRRAFGLAFTLGAIAAPVQVVVGDVAARAVADLEPIKLAAMEALLRSEQGAPLQVGGVLSDGELRYALTIPHGLSLLVSGDPNSTVPGLETVPPVLRPPVMMVHWSFDIMVGLAFVLLGLSLWFAVAAWRRRALPASSWFYRLAVLAGPAAVVALECGWVVTEVGRQPWIVYGYLLTAHAVNPVAGLRLGFYGLIPVYVFLTIAAIYVLRRLARTPLPTGVAEHVADYRAVGGRS</sequence>
<dbReference type="OrthoDB" id="9807042at2"/>
<dbReference type="PANTHER" id="PTHR30365:SF14">
    <property type="entry name" value="CYTOCHROME BD MENAQUINOL OXIDASE SUBUNIT I-RELATED"/>
    <property type="match status" value="1"/>
</dbReference>
<evidence type="ECO:0000256" key="3">
    <source>
        <dbReference type="ARBA" id="ARBA00022448"/>
    </source>
</evidence>
<protein>
    <submittedName>
        <fullName evidence="13">Cytochrome ubiquinol oxidase subunit I</fullName>
    </submittedName>
</protein>
<dbReference type="Proteomes" id="UP000429644">
    <property type="component" value="Unassembled WGS sequence"/>
</dbReference>
<evidence type="ECO:0000256" key="12">
    <source>
        <dbReference type="PIRNR" id="PIRNR006446"/>
    </source>
</evidence>
<comment type="subcellular location">
    <subcellularLocation>
        <location evidence="1">Cell membrane</location>
        <topology evidence="1">Multi-pass membrane protein</topology>
    </subcellularLocation>
</comment>
<feature type="transmembrane region" description="Helical" evidence="12">
    <location>
        <begin position="403"/>
        <end position="423"/>
    </location>
</feature>